<reference evidence="9 10" key="1">
    <citation type="submission" date="2018-08" db="EMBL/GenBank/DDBJ databases">
        <title>A genome reference for cultivated species of the human gut microbiota.</title>
        <authorList>
            <person name="Zou Y."/>
            <person name="Xue W."/>
            <person name="Luo G."/>
        </authorList>
    </citation>
    <scope>NUCLEOTIDE SEQUENCE [LARGE SCALE GENOMIC DNA]</scope>
    <source>
        <strain evidence="9 10">TF08-11</strain>
    </source>
</reference>
<dbReference type="GO" id="GO:0003700">
    <property type="term" value="F:DNA-binding transcription factor activity"/>
    <property type="evidence" value="ECO:0007669"/>
    <property type="project" value="InterPro"/>
</dbReference>
<dbReference type="Proteomes" id="UP000260721">
    <property type="component" value="Unassembled WGS sequence"/>
</dbReference>
<dbReference type="AlphaFoldDB" id="A0A3E3DU59"/>
<dbReference type="SUPFAM" id="SSF46785">
    <property type="entry name" value="Winged helix' DNA-binding domain"/>
    <property type="match status" value="1"/>
</dbReference>
<dbReference type="PROSITE" id="PS51000">
    <property type="entry name" value="HTH_DEOR_2"/>
    <property type="match status" value="1"/>
</dbReference>
<dbReference type="CDD" id="cd00211">
    <property type="entry name" value="PTS_IIA_fru"/>
    <property type="match status" value="1"/>
</dbReference>
<dbReference type="Pfam" id="PF08280">
    <property type="entry name" value="HTH_Mga"/>
    <property type="match status" value="1"/>
</dbReference>
<evidence type="ECO:0000256" key="1">
    <source>
        <dbReference type="ARBA" id="ARBA00022737"/>
    </source>
</evidence>
<dbReference type="InterPro" id="IPR002178">
    <property type="entry name" value="PTS_EIIA_type-2_dom"/>
</dbReference>
<dbReference type="PROSITE" id="PS51372">
    <property type="entry name" value="PRD_2"/>
    <property type="match status" value="1"/>
</dbReference>
<keyword evidence="2" id="KW-0805">Transcription regulation</keyword>
<dbReference type="InterPro" id="IPR007737">
    <property type="entry name" value="Mga_HTH"/>
</dbReference>
<keyword evidence="4" id="KW-0010">Activator</keyword>
<organism evidence="9 10">
    <name type="scientific">Faecalicoccus pleomorphus</name>
    <dbReference type="NCBI Taxonomy" id="1323"/>
    <lineage>
        <taxon>Bacteria</taxon>
        <taxon>Bacillati</taxon>
        <taxon>Bacillota</taxon>
        <taxon>Erysipelotrichia</taxon>
        <taxon>Erysipelotrichales</taxon>
        <taxon>Erysipelotrichaceae</taxon>
        <taxon>Faecalicoccus</taxon>
    </lineage>
</organism>
<evidence type="ECO:0000256" key="4">
    <source>
        <dbReference type="ARBA" id="ARBA00023159"/>
    </source>
</evidence>
<evidence type="ECO:0000256" key="3">
    <source>
        <dbReference type="ARBA" id="ARBA00023125"/>
    </source>
</evidence>
<dbReference type="Gene3D" id="1.10.1790.10">
    <property type="entry name" value="PRD domain"/>
    <property type="match status" value="2"/>
</dbReference>
<dbReference type="RefSeq" id="WP_117447269.1">
    <property type="nucleotide sequence ID" value="NZ_JBPFKJ010000022.1"/>
</dbReference>
<dbReference type="InterPro" id="IPR011608">
    <property type="entry name" value="PRD"/>
</dbReference>
<dbReference type="GO" id="GO:0003677">
    <property type="term" value="F:DNA binding"/>
    <property type="evidence" value="ECO:0007669"/>
    <property type="project" value="UniProtKB-KW"/>
</dbReference>
<dbReference type="InterPro" id="IPR013199">
    <property type="entry name" value="HTH_Mga_DNA-bd_dom"/>
</dbReference>
<dbReference type="Pfam" id="PF00874">
    <property type="entry name" value="PRD"/>
    <property type="match status" value="2"/>
</dbReference>
<dbReference type="InterPro" id="IPR018356">
    <property type="entry name" value="Tscrpt_reg_HTH_DeoR_CS"/>
</dbReference>
<dbReference type="InterPro" id="IPR036634">
    <property type="entry name" value="PRD_sf"/>
</dbReference>
<evidence type="ECO:0000259" key="6">
    <source>
        <dbReference type="PROSITE" id="PS51000"/>
    </source>
</evidence>
<feature type="domain" description="HTH deoR-type" evidence="6">
    <location>
        <begin position="4"/>
        <end position="61"/>
    </location>
</feature>
<dbReference type="SMART" id="SM00420">
    <property type="entry name" value="HTH_DEOR"/>
    <property type="match status" value="1"/>
</dbReference>
<feature type="domain" description="PRD" evidence="8">
    <location>
        <begin position="276"/>
        <end position="383"/>
    </location>
</feature>
<keyword evidence="3" id="KW-0238">DNA-binding</keyword>
<dbReference type="SUPFAM" id="SSF63520">
    <property type="entry name" value="PTS-regulatory domain, PRD"/>
    <property type="match status" value="2"/>
</dbReference>
<keyword evidence="1" id="KW-0677">Repeat</keyword>
<evidence type="ECO:0000313" key="9">
    <source>
        <dbReference type="EMBL" id="RGD72834.1"/>
    </source>
</evidence>
<evidence type="ECO:0000256" key="5">
    <source>
        <dbReference type="ARBA" id="ARBA00023163"/>
    </source>
</evidence>
<evidence type="ECO:0000256" key="2">
    <source>
        <dbReference type="ARBA" id="ARBA00023015"/>
    </source>
</evidence>
<proteinExistence type="predicted"/>
<accession>A0A3E3DU59</accession>
<dbReference type="InterPro" id="IPR036388">
    <property type="entry name" value="WH-like_DNA-bd_sf"/>
</dbReference>
<dbReference type="PROSITE" id="PS51094">
    <property type="entry name" value="PTS_EIIA_TYPE_2"/>
    <property type="match status" value="1"/>
</dbReference>
<dbReference type="InterPro" id="IPR036390">
    <property type="entry name" value="WH_DNA-bd_sf"/>
</dbReference>
<dbReference type="Pfam" id="PF05043">
    <property type="entry name" value="Mga"/>
    <property type="match status" value="1"/>
</dbReference>
<gene>
    <name evidence="9" type="ORF">DXC78_12175</name>
</gene>
<evidence type="ECO:0000313" key="10">
    <source>
        <dbReference type="Proteomes" id="UP000260721"/>
    </source>
</evidence>
<dbReference type="InterPro" id="IPR001034">
    <property type="entry name" value="DeoR_HTH"/>
</dbReference>
<evidence type="ECO:0000259" key="7">
    <source>
        <dbReference type="PROSITE" id="PS51094"/>
    </source>
</evidence>
<dbReference type="PROSITE" id="PS00894">
    <property type="entry name" value="HTH_DEOR_1"/>
    <property type="match status" value="1"/>
</dbReference>
<keyword evidence="5" id="KW-0804">Transcription</keyword>
<dbReference type="PANTHER" id="PTHR30185">
    <property type="entry name" value="CRYPTIC BETA-GLUCOSIDE BGL OPERON ANTITERMINATOR"/>
    <property type="match status" value="1"/>
</dbReference>
<dbReference type="Pfam" id="PF00359">
    <property type="entry name" value="PTS_EIIA_2"/>
    <property type="match status" value="1"/>
</dbReference>
<name>A0A3E3DU59_9FIRM</name>
<dbReference type="InterPro" id="IPR016152">
    <property type="entry name" value="PTrfase/Anion_transptr"/>
</dbReference>
<dbReference type="Gene3D" id="1.10.10.10">
    <property type="entry name" value="Winged helix-like DNA-binding domain superfamily/Winged helix DNA-binding domain"/>
    <property type="match status" value="1"/>
</dbReference>
<protein>
    <submittedName>
        <fullName evidence="9">Transcription antiterminator</fullName>
    </submittedName>
</protein>
<dbReference type="PANTHER" id="PTHR30185:SF12">
    <property type="entry name" value="TRANSCRIPTIONAL REGULATOR MANR"/>
    <property type="match status" value="1"/>
</dbReference>
<feature type="domain" description="PTS EIIA type-2" evidence="7">
    <location>
        <begin position="479"/>
        <end position="618"/>
    </location>
</feature>
<dbReference type="EMBL" id="QUSK01000039">
    <property type="protein sequence ID" value="RGD72834.1"/>
    <property type="molecule type" value="Genomic_DNA"/>
</dbReference>
<dbReference type="Gene3D" id="3.40.930.10">
    <property type="entry name" value="Mannitol-specific EII, Chain A"/>
    <property type="match status" value="1"/>
</dbReference>
<sequence length="622" mass="72949">MKVCSQRQLKILKKLLDKEYVTTEMLSNYLHVSDRTIRNDIHGINELFPGLVIQSRTKGVYSDDLETLLQIIGQSDAFGPKEYTEFNVLKQILSTNHMDIYEFADRLFMSDSSLTLMIRSINQKLQNASFKSRIRRKNNTLFIECDEDEKRRLLFYFLMHEYNDHSIYRMDYQSMFSSVDLSSIREISIVFLKKHKINIRDIELISFTIHVALMIERTIQGNSIGDIETVENTYYVGLAEEYLNLLSEKCSWSFNKNEVGYLANLFAGKVLLENSDQISELETLVNRTLHDIKDAYGIDFLEDMELKEKLLVHLVGLNNRVRHHAYLNNPMKEQIKIQFPILFDISVYMADQIQEYFSIHLYEDEISYLTLHLMGSLERIKKKNSKKVVILSPLGESGFQYFSHRIQFIHEYKINVIQIISMQEISSVYQLKPDLVLSFYDEVHIDGIPVYTVQNFLDNEDIENICSLLNVLNKEDCSILFEEDLFFAGKNFSCEEDVIHFLCEKLKHKCYVQEDYENLILEREKVAPTAYGNLFAIPHPIKREGIANKVAVCILRKSIEWDSQKVKVIFLASLARKNNKNFEDFFARLTDLLSDYQKAKKLSKVNTYKEFMEIFLDKKYSL</sequence>
<dbReference type="InterPro" id="IPR050661">
    <property type="entry name" value="BglG_antiterminators"/>
</dbReference>
<comment type="caution">
    <text evidence="9">The sequence shown here is derived from an EMBL/GenBank/DDBJ whole genome shotgun (WGS) entry which is preliminary data.</text>
</comment>
<evidence type="ECO:0000259" key="8">
    <source>
        <dbReference type="PROSITE" id="PS51372"/>
    </source>
</evidence>
<dbReference type="SUPFAM" id="SSF55804">
    <property type="entry name" value="Phoshotransferase/anion transport protein"/>
    <property type="match status" value="1"/>
</dbReference>